<dbReference type="SUPFAM" id="SSF46689">
    <property type="entry name" value="Homeodomain-like"/>
    <property type="match status" value="1"/>
</dbReference>
<geneLocation type="plasmid" evidence="2 3">
    <name>pRho-VOC14-C86</name>
</geneLocation>
<reference evidence="2" key="1">
    <citation type="submission" date="2023-07" db="EMBL/GenBank/DDBJ databases">
        <title>Genomic analysis of Rhodococcus opacus VOC-14 with glycol ethers degradation activity.</title>
        <authorList>
            <person name="Narkevich D.A."/>
            <person name="Hlushen A.M."/>
            <person name="Akhremchuk A.E."/>
            <person name="Sikolenko M.A."/>
            <person name="Valentovich L.N."/>
        </authorList>
    </citation>
    <scope>NUCLEOTIDE SEQUENCE</scope>
    <source>
        <strain evidence="2">VOC-14</strain>
        <plasmid evidence="2">pRho-VOC14-C86</plasmid>
    </source>
</reference>
<evidence type="ECO:0000256" key="1">
    <source>
        <dbReference type="SAM" id="MobiDB-lite"/>
    </source>
</evidence>
<keyword evidence="2" id="KW-0614">Plasmid</keyword>
<dbReference type="AlphaFoldDB" id="A0AAX3YT16"/>
<dbReference type="InterPro" id="IPR036388">
    <property type="entry name" value="WH-like_DNA-bd_sf"/>
</dbReference>
<dbReference type="EMBL" id="CP130955">
    <property type="protein sequence ID" value="WLF51511.1"/>
    <property type="molecule type" value="Genomic_DNA"/>
</dbReference>
<gene>
    <name evidence="2" type="ORF">Q5707_39190</name>
</gene>
<dbReference type="InterPro" id="IPR009057">
    <property type="entry name" value="Homeodomain-like_sf"/>
</dbReference>
<dbReference type="GO" id="GO:0004803">
    <property type="term" value="F:transposase activity"/>
    <property type="evidence" value="ECO:0007669"/>
    <property type="project" value="InterPro"/>
</dbReference>
<organism evidence="2 3">
    <name type="scientific">Rhodococcus opacus</name>
    <name type="common">Nocardia opaca</name>
    <dbReference type="NCBI Taxonomy" id="37919"/>
    <lineage>
        <taxon>Bacteria</taxon>
        <taxon>Bacillati</taxon>
        <taxon>Actinomycetota</taxon>
        <taxon>Actinomycetes</taxon>
        <taxon>Mycobacteriales</taxon>
        <taxon>Nocardiaceae</taxon>
        <taxon>Rhodococcus</taxon>
    </lineage>
</organism>
<proteinExistence type="predicted"/>
<dbReference type="Proteomes" id="UP001231166">
    <property type="component" value="Plasmid pRho-VOC14-C86"/>
</dbReference>
<dbReference type="GO" id="GO:0003677">
    <property type="term" value="F:DNA binding"/>
    <property type="evidence" value="ECO:0007669"/>
    <property type="project" value="InterPro"/>
</dbReference>
<sequence length="100" mass="11334">MIPQRRYRDVSPELRTAAVKSVALLQNEVSSRWRAIQLVAEATGVHPNTLRNWVEAHPDGPRSPRRDLERELRERDAALAAASEMIADLSSRIRDHAGRD</sequence>
<name>A0AAX3YT16_RHOOP</name>
<evidence type="ECO:0008006" key="4">
    <source>
        <dbReference type="Google" id="ProtNLM"/>
    </source>
</evidence>
<feature type="compositionally biased region" description="Basic and acidic residues" evidence="1">
    <location>
        <begin position="54"/>
        <end position="70"/>
    </location>
</feature>
<dbReference type="RefSeq" id="WP_012691841.1">
    <property type="nucleotide sequence ID" value="NZ_CAJUXZ010000035.1"/>
</dbReference>
<feature type="region of interest" description="Disordered" evidence="1">
    <location>
        <begin position="51"/>
        <end position="70"/>
    </location>
</feature>
<accession>A0AAX3YT16</accession>
<evidence type="ECO:0000313" key="2">
    <source>
        <dbReference type="EMBL" id="WLF51511.1"/>
    </source>
</evidence>
<evidence type="ECO:0000313" key="3">
    <source>
        <dbReference type="Proteomes" id="UP001231166"/>
    </source>
</evidence>
<dbReference type="GO" id="GO:0006313">
    <property type="term" value="P:DNA transposition"/>
    <property type="evidence" value="ECO:0007669"/>
    <property type="project" value="InterPro"/>
</dbReference>
<dbReference type="Gene3D" id="1.10.10.10">
    <property type="entry name" value="Winged helix-like DNA-binding domain superfamily/Winged helix DNA-binding domain"/>
    <property type="match status" value="1"/>
</dbReference>
<protein>
    <recommendedName>
        <fullName evidence="4">Transposase</fullName>
    </recommendedName>
</protein>